<gene>
    <name evidence="9" type="primary">LOC101496864</name>
</gene>
<dbReference type="Pfam" id="PF02492">
    <property type="entry name" value="cobW"/>
    <property type="match status" value="1"/>
</dbReference>
<dbReference type="CDD" id="cd03112">
    <property type="entry name" value="CobW-like"/>
    <property type="match status" value="1"/>
</dbReference>
<feature type="compositionally biased region" description="Basic and acidic residues" evidence="6">
    <location>
        <begin position="342"/>
        <end position="360"/>
    </location>
</feature>
<dbReference type="Pfam" id="PF07683">
    <property type="entry name" value="CobW_C"/>
    <property type="match status" value="1"/>
</dbReference>
<dbReference type="SUPFAM" id="SSF90002">
    <property type="entry name" value="Hypothetical protein YjiA, C-terminal domain"/>
    <property type="match status" value="1"/>
</dbReference>
<feature type="compositionally biased region" description="Basic and acidic residues" evidence="6">
    <location>
        <begin position="310"/>
        <end position="330"/>
    </location>
</feature>
<feature type="compositionally biased region" description="Basic residues" evidence="6">
    <location>
        <begin position="331"/>
        <end position="341"/>
    </location>
</feature>
<dbReference type="SUPFAM" id="SSF52540">
    <property type="entry name" value="P-loop containing nucleoside triphosphate hydrolases"/>
    <property type="match status" value="1"/>
</dbReference>
<dbReference type="GO" id="GO:0000166">
    <property type="term" value="F:nucleotide binding"/>
    <property type="evidence" value="ECO:0007669"/>
    <property type="project" value="UniProtKB-KW"/>
</dbReference>
<accession>A0A1S2Y0A5</accession>
<dbReference type="GO" id="GO:0005737">
    <property type="term" value="C:cytoplasm"/>
    <property type="evidence" value="ECO:0007669"/>
    <property type="project" value="TreeGrafter"/>
</dbReference>
<evidence type="ECO:0000313" key="8">
    <source>
        <dbReference type="Proteomes" id="UP000087171"/>
    </source>
</evidence>
<dbReference type="GO" id="GO:0016787">
    <property type="term" value="F:hydrolase activity"/>
    <property type="evidence" value="ECO:0007669"/>
    <property type="project" value="UniProtKB-KW"/>
</dbReference>
<dbReference type="PANTHER" id="PTHR13748">
    <property type="entry name" value="COBW-RELATED"/>
    <property type="match status" value="1"/>
</dbReference>
<reference evidence="9" key="2">
    <citation type="submission" date="2025-08" db="UniProtKB">
        <authorList>
            <consortium name="RefSeq"/>
        </authorList>
    </citation>
    <scope>IDENTIFICATION</scope>
    <source>
        <tissue evidence="9">Etiolated seedlings</tissue>
    </source>
</reference>
<evidence type="ECO:0000256" key="1">
    <source>
        <dbReference type="ARBA" id="ARBA00022741"/>
    </source>
</evidence>
<dbReference type="eggNOG" id="KOG2743">
    <property type="taxonomic scope" value="Eukaryota"/>
</dbReference>
<dbReference type="PaxDb" id="3827-XP_004497313.1"/>
<dbReference type="Proteomes" id="UP000087171">
    <property type="component" value="Chromosome Ca4"/>
</dbReference>
<dbReference type="KEGG" id="cam:101496864"/>
<dbReference type="FunFam" id="3.40.50.300:FF:000778">
    <property type="entry name" value="GTP-binding protein YjiA"/>
    <property type="match status" value="1"/>
</dbReference>
<dbReference type="InterPro" id="IPR011629">
    <property type="entry name" value="CobW-like_C"/>
</dbReference>
<feature type="region of interest" description="Disordered" evidence="6">
    <location>
        <begin position="310"/>
        <end position="364"/>
    </location>
</feature>
<dbReference type="PANTHER" id="PTHR13748:SF62">
    <property type="entry name" value="COBW DOMAIN-CONTAINING PROTEIN"/>
    <property type="match status" value="1"/>
</dbReference>
<protein>
    <submittedName>
        <fullName evidence="9">COBW domain-containing protein 1-like</fullName>
    </submittedName>
</protein>
<keyword evidence="3" id="KW-0143">Chaperone</keyword>
<dbReference type="STRING" id="3827.A0A1S2Y0A5"/>
<evidence type="ECO:0000256" key="5">
    <source>
        <dbReference type="ARBA" id="ARBA00049117"/>
    </source>
</evidence>
<dbReference type="OrthoDB" id="258627at2759"/>
<dbReference type="Gene3D" id="3.40.50.300">
    <property type="entry name" value="P-loop containing nucleotide triphosphate hydrolases"/>
    <property type="match status" value="1"/>
</dbReference>
<evidence type="ECO:0000313" key="9">
    <source>
        <dbReference type="RefSeq" id="XP_004497313.1"/>
    </source>
</evidence>
<feature type="compositionally biased region" description="Low complexity" evidence="6">
    <location>
        <begin position="67"/>
        <end position="81"/>
    </location>
</feature>
<dbReference type="RefSeq" id="XP_004497313.1">
    <property type="nucleotide sequence ID" value="XM_004497256.3"/>
</dbReference>
<evidence type="ECO:0000259" key="7">
    <source>
        <dbReference type="SMART" id="SM00833"/>
    </source>
</evidence>
<evidence type="ECO:0000256" key="2">
    <source>
        <dbReference type="ARBA" id="ARBA00022801"/>
    </source>
</evidence>
<dbReference type="InterPro" id="IPR051316">
    <property type="entry name" value="Zinc-reg_GTPase_activator"/>
</dbReference>
<comment type="catalytic activity">
    <reaction evidence="5">
        <text>GTP + H2O = GDP + phosphate + H(+)</text>
        <dbReference type="Rhea" id="RHEA:19669"/>
        <dbReference type="ChEBI" id="CHEBI:15377"/>
        <dbReference type="ChEBI" id="CHEBI:15378"/>
        <dbReference type="ChEBI" id="CHEBI:37565"/>
        <dbReference type="ChEBI" id="CHEBI:43474"/>
        <dbReference type="ChEBI" id="CHEBI:58189"/>
    </reaction>
    <physiologicalReaction direction="left-to-right" evidence="5">
        <dbReference type="Rhea" id="RHEA:19670"/>
    </physiologicalReaction>
</comment>
<dbReference type="InterPro" id="IPR003495">
    <property type="entry name" value="CobW/HypB/UreG_nucleotide-bd"/>
</dbReference>
<proteinExistence type="inferred from homology"/>
<sequence>MACFAAAELASSFFGTASRNPKHFTLLCTNNTRIITTPRTKTHFQPLNSSSFSRIFRNSSINKLSRRFSVSSSTSSPPQTDSSDEVSTVIPPDNRIPATIITGFLGSGKTTLLNHILTAEHGKRIAVIENEFGEIDIDGSLVAAKTAGAEDIMLLNNGCLCCTVRGDLVRMISELVTSKKGKFDHIVIETTGLANPAPIIQTFYAEDNIFNEVKLDGVVTLVDAKHAGLHLDEVKPKGVVNEAVEQIAYADRIIVNKTDLVGESDIASLVQRIRKINSLANLKRTEYGKVNLDYVLGIGGFDLERIESAVNDEGSKEEDHAHSHDHDHEHEHHHHDHHHHHHDDSHDHKHDHHSHDHSHDPGVSSVSIVCEGNLDLEKANMWLGTLLMERSEDIYRMKGLLSVQGMDERFVFQGVHDIFQGSPERLWGPDEPRTNKIVFIGKNLEAEELEKGFKACLL</sequence>
<evidence type="ECO:0000256" key="4">
    <source>
        <dbReference type="ARBA" id="ARBA00034320"/>
    </source>
</evidence>
<dbReference type="SMART" id="SM00833">
    <property type="entry name" value="CobW_C"/>
    <property type="match status" value="1"/>
</dbReference>
<reference evidence="8" key="1">
    <citation type="journal article" date="2013" name="Nat. Biotechnol.">
        <title>Draft genome sequence of chickpea (Cicer arietinum) provides a resource for trait improvement.</title>
        <authorList>
            <person name="Varshney R.K."/>
            <person name="Song C."/>
            <person name="Saxena R.K."/>
            <person name="Azam S."/>
            <person name="Yu S."/>
            <person name="Sharpe A.G."/>
            <person name="Cannon S."/>
            <person name="Baek J."/>
            <person name="Rosen B.D."/>
            <person name="Tar'an B."/>
            <person name="Millan T."/>
            <person name="Zhang X."/>
            <person name="Ramsay L.D."/>
            <person name="Iwata A."/>
            <person name="Wang Y."/>
            <person name="Nelson W."/>
            <person name="Farmer A.D."/>
            <person name="Gaur P.M."/>
            <person name="Soderlund C."/>
            <person name="Penmetsa R.V."/>
            <person name="Xu C."/>
            <person name="Bharti A.K."/>
            <person name="He W."/>
            <person name="Winter P."/>
            <person name="Zhao S."/>
            <person name="Hane J.K."/>
            <person name="Carrasquilla-Garcia N."/>
            <person name="Condie J.A."/>
            <person name="Upadhyaya H.D."/>
            <person name="Luo M.C."/>
            <person name="Thudi M."/>
            <person name="Gowda C.L."/>
            <person name="Singh N.P."/>
            <person name="Lichtenzveig J."/>
            <person name="Gali K.K."/>
            <person name="Rubio J."/>
            <person name="Nadarajan N."/>
            <person name="Dolezel J."/>
            <person name="Bansal K.C."/>
            <person name="Xu X."/>
            <person name="Edwards D."/>
            <person name="Zhang G."/>
            <person name="Kahl G."/>
            <person name="Gil J."/>
            <person name="Singh K.B."/>
            <person name="Datta S.K."/>
            <person name="Jackson S.A."/>
            <person name="Wang J."/>
            <person name="Cook D.R."/>
        </authorList>
    </citation>
    <scope>NUCLEOTIDE SEQUENCE [LARGE SCALE GENOMIC DNA]</scope>
    <source>
        <strain evidence="8">cv. CDC Frontier</strain>
    </source>
</reference>
<keyword evidence="8" id="KW-1185">Reference proteome</keyword>
<organism evidence="8 9">
    <name type="scientific">Cicer arietinum</name>
    <name type="common">Chickpea</name>
    <name type="synonym">Garbanzo</name>
    <dbReference type="NCBI Taxonomy" id="3827"/>
    <lineage>
        <taxon>Eukaryota</taxon>
        <taxon>Viridiplantae</taxon>
        <taxon>Streptophyta</taxon>
        <taxon>Embryophyta</taxon>
        <taxon>Tracheophyta</taxon>
        <taxon>Spermatophyta</taxon>
        <taxon>Magnoliopsida</taxon>
        <taxon>eudicotyledons</taxon>
        <taxon>Gunneridae</taxon>
        <taxon>Pentapetalae</taxon>
        <taxon>rosids</taxon>
        <taxon>fabids</taxon>
        <taxon>Fabales</taxon>
        <taxon>Fabaceae</taxon>
        <taxon>Papilionoideae</taxon>
        <taxon>50 kb inversion clade</taxon>
        <taxon>NPAAA clade</taxon>
        <taxon>Hologalegina</taxon>
        <taxon>IRL clade</taxon>
        <taxon>Cicereae</taxon>
        <taxon>Cicer</taxon>
    </lineage>
</organism>
<evidence type="ECO:0000256" key="3">
    <source>
        <dbReference type="ARBA" id="ARBA00023186"/>
    </source>
</evidence>
<comment type="similarity">
    <text evidence="4">Belongs to the SIMIBI class G3E GTPase family. ZNG1 subfamily.</text>
</comment>
<dbReference type="GeneID" id="101496864"/>
<dbReference type="AlphaFoldDB" id="A0A1S2Y0A5"/>
<dbReference type="Gene3D" id="3.30.1220.10">
    <property type="entry name" value="CobW-like, C-terminal domain"/>
    <property type="match status" value="1"/>
</dbReference>
<keyword evidence="2" id="KW-0378">Hydrolase</keyword>
<keyword evidence="1" id="KW-0547">Nucleotide-binding</keyword>
<dbReference type="InterPro" id="IPR027417">
    <property type="entry name" value="P-loop_NTPase"/>
</dbReference>
<name>A0A1S2Y0A5_CICAR</name>
<dbReference type="InterPro" id="IPR036627">
    <property type="entry name" value="CobW-likC_sf"/>
</dbReference>
<evidence type="ECO:0000256" key="6">
    <source>
        <dbReference type="SAM" id="MobiDB-lite"/>
    </source>
</evidence>
<feature type="region of interest" description="Disordered" evidence="6">
    <location>
        <begin position="67"/>
        <end position="91"/>
    </location>
</feature>
<feature type="domain" description="CobW C-terminal" evidence="7">
    <location>
        <begin position="363"/>
        <end position="457"/>
    </location>
</feature>